<dbReference type="PANTHER" id="PTHR21310">
    <property type="entry name" value="AMINOGLYCOSIDE PHOSPHOTRANSFERASE-RELATED-RELATED"/>
    <property type="match status" value="1"/>
</dbReference>
<accession>A0A6M1PU53</accession>
<gene>
    <name evidence="2" type="ORF">G5B47_15220</name>
</gene>
<dbReference type="GO" id="GO:0016740">
    <property type="term" value="F:transferase activity"/>
    <property type="evidence" value="ECO:0007669"/>
    <property type="project" value="UniProtKB-KW"/>
</dbReference>
<feature type="domain" description="Aminoglycoside phosphotransferase" evidence="1">
    <location>
        <begin position="28"/>
        <end position="241"/>
    </location>
</feature>
<keyword evidence="3" id="KW-1185">Reference proteome</keyword>
<evidence type="ECO:0000313" key="2">
    <source>
        <dbReference type="EMBL" id="NGM83771.1"/>
    </source>
</evidence>
<evidence type="ECO:0000259" key="1">
    <source>
        <dbReference type="Pfam" id="PF01636"/>
    </source>
</evidence>
<dbReference type="EMBL" id="JAAKGU010000006">
    <property type="protein sequence ID" value="NGM83771.1"/>
    <property type="molecule type" value="Genomic_DNA"/>
</dbReference>
<reference evidence="2 3" key="1">
    <citation type="submission" date="2020-02" db="EMBL/GenBank/DDBJ databases">
        <authorList>
            <person name="Gao J."/>
            <person name="Sun J."/>
        </authorList>
    </citation>
    <scope>NUCLEOTIDE SEQUENCE [LARGE SCALE GENOMIC DNA]</scope>
    <source>
        <strain evidence="2 3">7124</strain>
    </source>
</reference>
<keyword evidence="2" id="KW-0808">Transferase</keyword>
<dbReference type="PANTHER" id="PTHR21310:SF42">
    <property type="entry name" value="BIFUNCTIONAL AAC_APH"/>
    <property type="match status" value="1"/>
</dbReference>
<comment type="caution">
    <text evidence="2">The sequence shown here is derived from an EMBL/GenBank/DDBJ whole genome shotgun (WGS) entry which is preliminary data.</text>
</comment>
<dbReference type="AlphaFoldDB" id="A0A6M1PU53"/>
<evidence type="ECO:0000313" key="3">
    <source>
        <dbReference type="Proteomes" id="UP000480151"/>
    </source>
</evidence>
<organism evidence="2 3">
    <name type="scientific">Paenibacillus apii</name>
    <dbReference type="NCBI Taxonomy" id="1850370"/>
    <lineage>
        <taxon>Bacteria</taxon>
        <taxon>Bacillati</taxon>
        <taxon>Bacillota</taxon>
        <taxon>Bacilli</taxon>
        <taxon>Bacillales</taxon>
        <taxon>Paenibacillaceae</taxon>
        <taxon>Paenibacillus</taxon>
    </lineage>
</organism>
<dbReference type="Pfam" id="PF01636">
    <property type="entry name" value="APH"/>
    <property type="match status" value="1"/>
</dbReference>
<sequence>MEDRKLKYIKYIKEKYPDIEIQQINSNLTDGLHNDVIIINDRDVFRFAKHDFSKSLLHNEHKVLQIVKQFVDMTVPDLDMIDDGVSKYTYIKGKPIYRSKILKLSEDVQEQIAQQLGVFLTQLHSIPMSIISENRINAFPGNGTRDSYLDLYSKIETKLFPHMKSYVIDCVRDIFNPIFNHTNFLDYTPALIHGDLAPYHILEESNEVIGVIDFGVSGYGDPAHDVSVILDTLGEGFIKKLSKYYKGIDSFIDRSRFYANVSSIRWALIGYENNDVSWHLNHLFTAKDISPYSGW</sequence>
<dbReference type="Gene3D" id="3.90.1200.10">
    <property type="match status" value="1"/>
</dbReference>
<dbReference type="InterPro" id="IPR011009">
    <property type="entry name" value="Kinase-like_dom_sf"/>
</dbReference>
<name>A0A6M1PU53_9BACL</name>
<dbReference type="Gene3D" id="3.30.200.20">
    <property type="entry name" value="Phosphorylase Kinase, domain 1"/>
    <property type="match status" value="1"/>
</dbReference>
<proteinExistence type="predicted"/>
<dbReference type="Proteomes" id="UP000480151">
    <property type="component" value="Unassembled WGS sequence"/>
</dbReference>
<protein>
    <submittedName>
        <fullName evidence="2">Aminoglycoside phosphotransferase family protein</fullName>
    </submittedName>
</protein>
<dbReference type="InterPro" id="IPR051678">
    <property type="entry name" value="AGP_Transferase"/>
</dbReference>
<dbReference type="SUPFAM" id="SSF56112">
    <property type="entry name" value="Protein kinase-like (PK-like)"/>
    <property type="match status" value="1"/>
</dbReference>
<dbReference type="RefSeq" id="WP_165099637.1">
    <property type="nucleotide sequence ID" value="NZ_JAAKGU010000006.1"/>
</dbReference>
<dbReference type="InterPro" id="IPR002575">
    <property type="entry name" value="Aminoglycoside_PTrfase"/>
</dbReference>